<sequence length="306" mass="33097">MQDLSPSAASVQQVANGVYGYVQPDGSWWINNCGFIDAGDHSVLIDTCATERRTRALVDSVTSTTGSAVRTLVNTHHHGDHTNGNFLVPEATIVGHRKTREAILATGLNKYEGVFTGNDWGHLELRPPEVVFDERLTLHAGDVRIDLIHPGHAAHTTNDVLVWLPEQRVLFAGDVVFNGGSPFAVMGSIAGSRAVLDVVRSLEPLTIVPGHGPVCGLEVLDRLDAYLAFVQERAEQGKSAGLTPFETATQTDLGEFAALSEAERLPANLHRAYAELDGAEWGAEIDLREAVVDMVKYHGGEIRCFS</sequence>
<dbReference type="Pfam" id="PF00753">
    <property type="entry name" value="Lactamase_B"/>
    <property type="match status" value="1"/>
</dbReference>
<dbReference type="InterPro" id="IPR050855">
    <property type="entry name" value="NDM-1-like"/>
</dbReference>
<dbReference type="CDD" id="cd16282">
    <property type="entry name" value="metallo-hydrolase-like_MBL-fold"/>
    <property type="match status" value="1"/>
</dbReference>
<dbReference type="InterPro" id="IPR036866">
    <property type="entry name" value="RibonucZ/Hydroxyglut_hydro"/>
</dbReference>
<dbReference type="SUPFAM" id="SSF56281">
    <property type="entry name" value="Metallo-hydrolase/oxidoreductase"/>
    <property type="match status" value="1"/>
</dbReference>
<evidence type="ECO:0000313" key="2">
    <source>
        <dbReference type="EMBL" id="SDZ44350.1"/>
    </source>
</evidence>
<feature type="domain" description="Metallo-beta-lactamase" evidence="1">
    <location>
        <begin position="30"/>
        <end position="211"/>
    </location>
</feature>
<name>A0A1H3T2U7_9PSEU</name>
<dbReference type="PANTHER" id="PTHR42951">
    <property type="entry name" value="METALLO-BETA-LACTAMASE DOMAIN-CONTAINING"/>
    <property type="match status" value="1"/>
</dbReference>
<evidence type="ECO:0000313" key="3">
    <source>
        <dbReference type="Proteomes" id="UP000199515"/>
    </source>
</evidence>
<dbReference type="InterPro" id="IPR001279">
    <property type="entry name" value="Metallo-B-lactamas"/>
</dbReference>
<accession>A0A1H3T2U7</accession>
<gene>
    <name evidence="2" type="ORF">SAMN05421504_11732</name>
</gene>
<dbReference type="RefSeq" id="WP_091300142.1">
    <property type="nucleotide sequence ID" value="NZ_FNON01000017.1"/>
</dbReference>
<dbReference type="Gene3D" id="3.60.15.10">
    <property type="entry name" value="Ribonuclease Z/Hydroxyacylglutathione hydrolase-like"/>
    <property type="match status" value="1"/>
</dbReference>
<dbReference type="OrthoDB" id="420651at2"/>
<dbReference type="SMART" id="SM00849">
    <property type="entry name" value="Lactamase_B"/>
    <property type="match status" value="1"/>
</dbReference>
<evidence type="ECO:0000259" key="1">
    <source>
        <dbReference type="SMART" id="SM00849"/>
    </source>
</evidence>
<keyword evidence="3" id="KW-1185">Reference proteome</keyword>
<dbReference type="AlphaFoldDB" id="A0A1H3T2U7"/>
<dbReference type="PANTHER" id="PTHR42951:SF4">
    <property type="entry name" value="ACYL-COENZYME A THIOESTERASE MBLAC2"/>
    <property type="match status" value="1"/>
</dbReference>
<dbReference type="EMBL" id="FNON01000017">
    <property type="protein sequence ID" value="SDZ44350.1"/>
    <property type="molecule type" value="Genomic_DNA"/>
</dbReference>
<reference evidence="2 3" key="1">
    <citation type="submission" date="2016-10" db="EMBL/GenBank/DDBJ databases">
        <authorList>
            <person name="de Groot N.N."/>
        </authorList>
    </citation>
    <scope>NUCLEOTIDE SEQUENCE [LARGE SCALE GENOMIC DNA]</scope>
    <source>
        <strain evidence="2 3">CPCC 202699</strain>
    </source>
</reference>
<protein>
    <submittedName>
        <fullName evidence="2">Cyclase</fullName>
    </submittedName>
</protein>
<dbReference type="Proteomes" id="UP000199515">
    <property type="component" value="Unassembled WGS sequence"/>
</dbReference>
<dbReference type="STRING" id="589385.SAMN05421504_11732"/>
<organism evidence="2 3">
    <name type="scientific">Amycolatopsis xylanica</name>
    <dbReference type="NCBI Taxonomy" id="589385"/>
    <lineage>
        <taxon>Bacteria</taxon>
        <taxon>Bacillati</taxon>
        <taxon>Actinomycetota</taxon>
        <taxon>Actinomycetes</taxon>
        <taxon>Pseudonocardiales</taxon>
        <taxon>Pseudonocardiaceae</taxon>
        <taxon>Amycolatopsis</taxon>
    </lineage>
</organism>
<proteinExistence type="predicted"/>